<sequence length="154" mass="17047">MKKYIQYRALCAVFIFVSLSACQSQFVTTPNLPTEANLVANSVNNGLETELDIDYVVAFKNLKMAYGQCVAFTGEHDFVFTDNKLEQDLEMGTLFARTEGGAYLSKTLVESIGNNKTRLTLFLPVGYKSAQARFKLDAKRALGQDPTCNVAKPI</sequence>
<comment type="caution">
    <text evidence="2">The sequence shown here is derived from an EMBL/GenBank/DDBJ whole genome shotgun (WGS) entry which is preliminary data.</text>
</comment>
<protein>
    <recommendedName>
        <fullName evidence="4">Lipoprotein</fullName>
    </recommendedName>
</protein>
<gene>
    <name evidence="2" type="ORF">GAK29_01267</name>
</gene>
<dbReference type="Proteomes" id="UP000490535">
    <property type="component" value="Unassembled WGS sequence"/>
</dbReference>
<proteinExistence type="predicted"/>
<evidence type="ECO:0008006" key="4">
    <source>
        <dbReference type="Google" id="ProtNLM"/>
    </source>
</evidence>
<dbReference type="PROSITE" id="PS51257">
    <property type="entry name" value="PROKAR_LIPOPROTEIN"/>
    <property type="match status" value="1"/>
</dbReference>
<dbReference type="AlphaFoldDB" id="A0A833UWP0"/>
<name>A0A833UWP0_ACIBZ</name>
<evidence type="ECO:0000313" key="3">
    <source>
        <dbReference type="Proteomes" id="UP000490535"/>
    </source>
</evidence>
<accession>A0A833UWP0</accession>
<dbReference type="EMBL" id="WNDP01000023">
    <property type="protein sequence ID" value="KAF1026419.1"/>
    <property type="molecule type" value="Genomic_DNA"/>
</dbReference>
<keyword evidence="1" id="KW-0732">Signal</keyword>
<feature type="signal peptide" evidence="1">
    <location>
        <begin position="1"/>
        <end position="23"/>
    </location>
</feature>
<reference evidence="3" key="1">
    <citation type="journal article" date="2020" name="MBio">
        <title>Horizontal gene transfer to a defensive symbiont with a reduced genome amongst a multipartite beetle microbiome.</title>
        <authorList>
            <person name="Waterworth S.C."/>
            <person name="Florez L.V."/>
            <person name="Rees E.R."/>
            <person name="Hertweck C."/>
            <person name="Kaltenpoth M."/>
            <person name="Kwan J.C."/>
        </authorList>
    </citation>
    <scope>NUCLEOTIDE SEQUENCE [LARGE SCALE GENOMIC DNA]</scope>
</reference>
<organism evidence="2 3">
    <name type="scientific">Acinetobacter bereziniae</name>
    <name type="common">Acinetobacter genomosp. 10</name>
    <dbReference type="NCBI Taxonomy" id="106648"/>
    <lineage>
        <taxon>Bacteria</taxon>
        <taxon>Pseudomonadati</taxon>
        <taxon>Pseudomonadota</taxon>
        <taxon>Gammaproteobacteria</taxon>
        <taxon>Moraxellales</taxon>
        <taxon>Moraxellaceae</taxon>
        <taxon>Acinetobacter</taxon>
    </lineage>
</organism>
<feature type="chain" id="PRO_5032685914" description="Lipoprotein" evidence="1">
    <location>
        <begin position="24"/>
        <end position="154"/>
    </location>
</feature>
<evidence type="ECO:0000256" key="1">
    <source>
        <dbReference type="SAM" id="SignalP"/>
    </source>
</evidence>
<evidence type="ECO:0000313" key="2">
    <source>
        <dbReference type="EMBL" id="KAF1026419.1"/>
    </source>
</evidence>